<protein>
    <recommendedName>
        <fullName evidence="6">Aminotransferase</fullName>
        <ecNumber evidence="6">2.6.1.-</ecNumber>
    </recommendedName>
</protein>
<dbReference type="GO" id="GO:0030170">
    <property type="term" value="F:pyridoxal phosphate binding"/>
    <property type="evidence" value="ECO:0007669"/>
    <property type="project" value="InterPro"/>
</dbReference>
<dbReference type="Gene3D" id="3.90.1150.10">
    <property type="entry name" value="Aspartate Aminotransferase, domain 1"/>
    <property type="match status" value="1"/>
</dbReference>
<keyword evidence="9" id="KW-1185">Reference proteome</keyword>
<evidence type="ECO:0000259" key="7">
    <source>
        <dbReference type="Pfam" id="PF00155"/>
    </source>
</evidence>
<dbReference type="GO" id="GO:0006520">
    <property type="term" value="P:amino acid metabolic process"/>
    <property type="evidence" value="ECO:0007669"/>
    <property type="project" value="InterPro"/>
</dbReference>
<keyword evidence="3 6" id="KW-0032">Aminotransferase</keyword>
<dbReference type="InterPro" id="IPR015422">
    <property type="entry name" value="PyrdxlP-dep_Trfase_small"/>
</dbReference>
<proteinExistence type="inferred from homology"/>
<dbReference type="InterPro" id="IPR015424">
    <property type="entry name" value="PyrdxlP-dep_Trfase"/>
</dbReference>
<evidence type="ECO:0000256" key="5">
    <source>
        <dbReference type="ARBA" id="ARBA00022898"/>
    </source>
</evidence>
<name>A0A2Z6B2C6_9BACT</name>
<dbReference type="PANTHER" id="PTHR46383">
    <property type="entry name" value="ASPARTATE AMINOTRANSFERASE"/>
    <property type="match status" value="1"/>
</dbReference>
<dbReference type="Pfam" id="PF00155">
    <property type="entry name" value="Aminotran_1_2"/>
    <property type="match status" value="1"/>
</dbReference>
<organism evidence="8 9">
    <name type="scientific">Desulfovibrio ferrophilus</name>
    <dbReference type="NCBI Taxonomy" id="241368"/>
    <lineage>
        <taxon>Bacteria</taxon>
        <taxon>Pseudomonadati</taxon>
        <taxon>Thermodesulfobacteriota</taxon>
        <taxon>Desulfovibrionia</taxon>
        <taxon>Desulfovibrionales</taxon>
        <taxon>Desulfovibrionaceae</taxon>
        <taxon>Desulfovibrio</taxon>
    </lineage>
</organism>
<evidence type="ECO:0000256" key="3">
    <source>
        <dbReference type="ARBA" id="ARBA00022576"/>
    </source>
</evidence>
<reference evidence="8 9" key="1">
    <citation type="journal article" date="2018" name="Sci. Adv.">
        <title>Multi-heme cytochromes provide a pathway for survival in energy-limited environments.</title>
        <authorList>
            <person name="Deng X."/>
            <person name="Dohmae N."/>
            <person name="Nealson K.H."/>
            <person name="Hashimoto K."/>
            <person name="Okamoto A."/>
        </authorList>
    </citation>
    <scope>NUCLEOTIDE SEQUENCE [LARGE SCALE GENOMIC DNA]</scope>
    <source>
        <strain evidence="8 9">IS5</strain>
    </source>
</reference>
<evidence type="ECO:0000313" key="8">
    <source>
        <dbReference type="EMBL" id="BBD09598.1"/>
    </source>
</evidence>
<dbReference type="AlphaFoldDB" id="A0A2Z6B2C6"/>
<dbReference type="PRINTS" id="PR00753">
    <property type="entry name" value="ACCSYNTHASE"/>
</dbReference>
<comment type="similarity">
    <text evidence="2 6">Belongs to the class-I pyridoxal-phosphate-dependent aminotransferase family.</text>
</comment>
<dbReference type="InterPro" id="IPR004839">
    <property type="entry name" value="Aminotransferase_I/II_large"/>
</dbReference>
<dbReference type="OrthoDB" id="9804474at2"/>
<gene>
    <name evidence="8" type="ORF">DFE_2872</name>
</gene>
<dbReference type="CDD" id="cd00609">
    <property type="entry name" value="AAT_like"/>
    <property type="match status" value="1"/>
</dbReference>
<dbReference type="SUPFAM" id="SSF53383">
    <property type="entry name" value="PLP-dependent transferases"/>
    <property type="match status" value="1"/>
</dbReference>
<dbReference type="InterPro" id="IPR050596">
    <property type="entry name" value="AspAT/PAT-like"/>
</dbReference>
<dbReference type="InterPro" id="IPR004838">
    <property type="entry name" value="NHTrfase_class1_PyrdxlP-BS"/>
</dbReference>
<dbReference type="InterPro" id="IPR015421">
    <property type="entry name" value="PyrdxlP-dep_Trfase_major"/>
</dbReference>
<evidence type="ECO:0000256" key="6">
    <source>
        <dbReference type="RuleBase" id="RU000481"/>
    </source>
</evidence>
<evidence type="ECO:0000313" key="9">
    <source>
        <dbReference type="Proteomes" id="UP000269883"/>
    </source>
</evidence>
<dbReference type="KEGG" id="dfl:DFE_2872"/>
<dbReference type="GO" id="GO:0008483">
    <property type="term" value="F:transaminase activity"/>
    <property type="evidence" value="ECO:0007669"/>
    <property type="project" value="UniProtKB-KW"/>
</dbReference>
<evidence type="ECO:0000256" key="2">
    <source>
        <dbReference type="ARBA" id="ARBA00007441"/>
    </source>
</evidence>
<keyword evidence="5" id="KW-0663">Pyridoxal phosphate</keyword>
<feature type="domain" description="Aminotransferase class I/classII large" evidence="7">
    <location>
        <begin position="29"/>
        <end position="381"/>
    </location>
</feature>
<keyword evidence="4 6" id="KW-0808">Transferase</keyword>
<evidence type="ECO:0000256" key="1">
    <source>
        <dbReference type="ARBA" id="ARBA00001933"/>
    </source>
</evidence>
<dbReference type="RefSeq" id="WP_126380631.1">
    <property type="nucleotide sequence ID" value="NZ_AP017378.1"/>
</dbReference>
<comment type="cofactor">
    <cofactor evidence="1 6">
        <name>pyridoxal 5'-phosphate</name>
        <dbReference type="ChEBI" id="CHEBI:597326"/>
    </cofactor>
</comment>
<dbReference type="PROSITE" id="PS00105">
    <property type="entry name" value="AA_TRANSFER_CLASS_1"/>
    <property type="match status" value="1"/>
</dbReference>
<dbReference type="Proteomes" id="UP000269883">
    <property type="component" value="Chromosome"/>
</dbReference>
<dbReference type="Gene3D" id="3.40.640.10">
    <property type="entry name" value="Type I PLP-dependent aspartate aminotransferase-like (Major domain)"/>
    <property type="match status" value="1"/>
</dbReference>
<dbReference type="PANTHER" id="PTHR46383:SF1">
    <property type="entry name" value="ASPARTATE AMINOTRANSFERASE"/>
    <property type="match status" value="1"/>
</dbReference>
<evidence type="ECO:0000256" key="4">
    <source>
        <dbReference type="ARBA" id="ARBA00022679"/>
    </source>
</evidence>
<dbReference type="EMBL" id="AP017378">
    <property type="protein sequence ID" value="BBD09598.1"/>
    <property type="molecule type" value="Genomic_DNA"/>
</dbReference>
<dbReference type="FunFam" id="3.40.640.10:FF:000033">
    <property type="entry name" value="Aspartate aminotransferase"/>
    <property type="match status" value="1"/>
</dbReference>
<dbReference type="EC" id="2.6.1.-" evidence="6"/>
<accession>A0A2Z6B2C6</accession>
<sequence>MPSISRRVQAIKISDTKLMPMIAAKVGGCVSLGQGVPSFATPEHVVDAVCSALRQDSAAGKYTLQPGLPALREAVAELLGSEKGVQADPETEIVITVGAMEALLAAILTLVERGDEVLIPSPYYASHVEQILLAEGVPVPVPLRSEDWGLDLEAMERAVTSRTKAVLLCNPSNPTGAVYPDADLKALAALCERHGLFVITDETYDSLTFDSPMPMSLASLPELAGRVILVNSFSKRFALTGWRVGYAYAAKPLMDEMLKVHDCTAICAPAPSQAAALAALTGPQDIFVQMGASLKARRELACARLDELRDHFSYVRPGGAFYIMARYLFSSESSREMAQRMIREARVVTIPGGAFGPEGDGHLRLSYGASEKEINEAFDRIQSWVLL</sequence>